<sequence length="192" mass="22310">MENIKLKNKYYVLRHGEAVSNVKSINSSWPEKFRNSITKNGEKQVKKSLKKLKGHHIDFIFSSDLLRTKMTAGLASKLLKIEPKFDKRLREISFGSLNGKSNGKTMEQLFHSELATKNHKIKKLETYQSILKRVSSLLREIEKKYKEKTILIVSHQAPLWILENKVKGLTLEESLKIPKKERINKGELRKIN</sequence>
<evidence type="ECO:0000313" key="3">
    <source>
        <dbReference type="EMBL" id="OGZ68234.1"/>
    </source>
</evidence>
<accession>A0A1G2I0C2</accession>
<dbReference type="Gene3D" id="3.40.50.1240">
    <property type="entry name" value="Phosphoglycerate mutase-like"/>
    <property type="match status" value="1"/>
</dbReference>
<dbReference type="GO" id="GO:0003824">
    <property type="term" value="F:catalytic activity"/>
    <property type="evidence" value="ECO:0007669"/>
    <property type="project" value="InterPro"/>
</dbReference>
<proteinExistence type="predicted"/>
<reference evidence="3 4" key="1">
    <citation type="journal article" date="2016" name="Nat. Commun.">
        <title>Thousands of microbial genomes shed light on interconnected biogeochemical processes in an aquifer system.</title>
        <authorList>
            <person name="Anantharaman K."/>
            <person name="Brown C.T."/>
            <person name="Hug L.A."/>
            <person name="Sharon I."/>
            <person name="Castelle C.J."/>
            <person name="Probst A.J."/>
            <person name="Thomas B.C."/>
            <person name="Singh A."/>
            <person name="Wilkins M.J."/>
            <person name="Karaoz U."/>
            <person name="Brodie E.L."/>
            <person name="Williams K.H."/>
            <person name="Hubbard S.S."/>
            <person name="Banfield J.F."/>
        </authorList>
    </citation>
    <scope>NUCLEOTIDE SEQUENCE [LARGE SCALE GENOMIC DNA]</scope>
</reference>
<protein>
    <recommendedName>
        <fullName evidence="5">Phosphoglycerate mutase</fullName>
    </recommendedName>
</protein>
<dbReference type="SUPFAM" id="SSF53254">
    <property type="entry name" value="Phosphoglycerate mutase-like"/>
    <property type="match status" value="1"/>
</dbReference>
<evidence type="ECO:0000256" key="2">
    <source>
        <dbReference type="PIRSR" id="PIRSR613078-2"/>
    </source>
</evidence>
<feature type="binding site" evidence="2">
    <location>
        <begin position="14"/>
        <end position="21"/>
    </location>
    <ligand>
        <name>substrate</name>
    </ligand>
</feature>
<dbReference type="InterPro" id="IPR029033">
    <property type="entry name" value="His_PPase_superfam"/>
</dbReference>
<dbReference type="EMBL" id="MHOS01000024">
    <property type="protein sequence ID" value="OGZ68234.1"/>
    <property type="molecule type" value="Genomic_DNA"/>
</dbReference>
<feature type="active site" description="Tele-phosphohistidine intermediate" evidence="1">
    <location>
        <position position="15"/>
    </location>
</feature>
<dbReference type="AlphaFoldDB" id="A0A1G2I0C2"/>
<evidence type="ECO:0008006" key="5">
    <source>
        <dbReference type="Google" id="ProtNLM"/>
    </source>
</evidence>
<evidence type="ECO:0000256" key="1">
    <source>
        <dbReference type="PIRSR" id="PIRSR613078-1"/>
    </source>
</evidence>
<name>A0A1G2I0C2_9BACT</name>
<gene>
    <name evidence="3" type="ORF">A3D35_00670</name>
</gene>
<dbReference type="Proteomes" id="UP000176421">
    <property type="component" value="Unassembled WGS sequence"/>
</dbReference>
<dbReference type="PROSITE" id="PS00175">
    <property type="entry name" value="PG_MUTASE"/>
    <property type="match status" value="1"/>
</dbReference>
<dbReference type="CDD" id="cd07067">
    <property type="entry name" value="HP_PGM_like"/>
    <property type="match status" value="1"/>
</dbReference>
<feature type="active site" description="Proton donor/acceptor" evidence="1">
    <location>
        <position position="91"/>
    </location>
</feature>
<dbReference type="InterPro" id="IPR001345">
    <property type="entry name" value="PG/BPGM_mutase_AS"/>
</dbReference>
<dbReference type="STRING" id="1802206.A3D35_00670"/>
<comment type="caution">
    <text evidence="3">The sequence shown here is derived from an EMBL/GenBank/DDBJ whole genome shotgun (WGS) entry which is preliminary data.</text>
</comment>
<dbReference type="Pfam" id="PF00300">
    <property type="entry name" value="His_Phos_1"/>
    <property type="match status" value="1"/>
</dbReference>
<dbReference type="PANTHER" id="PTHR47821:SF2">
    <property type="entry name" value="PHOSPHOGLYCERATE MUTASE FAMILY PROTEIN"/>
    <property type="match status" value="1"/>
</dbReference>
<feature type="binding site" evidence="2">
    <location>
        <position position="67"/>
    </location>
    <ligand>
        <name>substrate</name>
    </ligand>
</feature>
<dbReference type="InterPro" id="IPR013078">
    <property type="entry name" value="His_Pase_superF_clade-1"/>
</dbReference>
<organism evidence="3 4">
    <name type="scientific">Candidatus Staskawiczbacteria bacterium RIFCSPHIGHO2_02_FULL_34_9</name>
    <dbReference type="NCBI Taxonomy" id="1802206"/>
    <lineage>
        <taxon>Bacteria</taxon>
        <taxon>Candidatus Staskawicziibacteriota</taxon>
    </lineage>
</organism>
<dbReference type="PIRSF" id="PIRSF000709">
    <property type="entry name" value="6PFK_2-Ptase"/>
    <property type="match status" value="1"/>
</dbReference>
<evidence type="ECO:0000313" key="4">
    <source>
        <dbReference type="Proteomes" id="UP000176421"/>
    </source>
</evidence>
<dbReference type="PANTHER" id="PTHR47821">
    <property type="entry name" value="PHOSPHOGLYCERATE MUTASE FAMILY PROTEIN"/>
    <property type="match status" value="1"/>
</dbReference>
<dbReference type="SMART" id="SM00855">
    <property type="entry name" value="PGAM"/>
    <property type="match status" value="1"/>
</dbReference>